<keyword evidence="5" id="KW-1133">Transmembrane helix</keyword>
<keyword evidence="8" id="KW-0012">Acyltransferase</keyword>
<accession>A0AAP0FV48</accession>
<comment type="similarity">
    <text evidence="2">Belongs to the GPAT/DAPAT family.</text>
</comment>
<dbReference type="GO" id="GO:0016791">
    <property type="term" value="F:phosphatase activity"/>
    <property type="evidence" value="ECO:0007669"/>
    <property type="project" value="TreeGrafter"/>
</dbReference>
<dbReference type="InterPro" id="IPR002123">
    <property type="entry name" value="Plipid/glycerol_acylTrfase"/>
</dbReference>
<keyword evidence="9" id="KW-1185">Reference proteome</keyword>
<dbReference type="PANTHER" id="PTHR15486:SF62">
    <property type="entry name" value="GLYCEROL-3-PHOSPHATE ACYLTRANSFERASE 2-RELATED"/>
    <property type="match status" value="1"/>
</dbReference>
<dbReference type="InterPro" id="IPR056462">
    <property type="entry name" value="HAD_RAM2/GPAT1-8"/>
</dbReference>
<dbReference type="Pfam" id="PF23270">
    <property type="entry name" value="HAD_RAM2_N"/>
    <property type="match status" value="1"/>
</dbReference>
<dbReference type="SUPFAM" id="SSF69593">
    <property type="entry name" value="Glycerol-3-phosphate (1)-acyltransferase"/>
    <property type="match status" value="1"/>
</dbReference>
<evidence type="ECO:0000256" key="1">
    <source>
        <dbReference type="ARBA" id="ARBA00004141"/>
    </source>
</evidence>
<proteinExistence type="inferred from homology"/>
<gene>
    <name evidence="8" type="primary">GPAT2</name>
    <name evidence="8" type="ORF">KSP39_PZI022350</name>
</gene>
<keyword evidence="4" id="KW-0812">Transmembrane</keyword>
<sequence>MEHFPKLETMVFEVEGGLLRSPSTFPYFMLVAVEGGGFLRGLLLLLLYPIICFAGKEFAVRIMVMVCFFGVKKSSFRVGRTVLPKFFMEEVGIEEFEALRTAKRRVAVSGMPAVMVESFLKEYLEVEAVVGRDLQEFCGYYTGLMKGLDGAVEKENHLVFGTEILGSASMKKYSSREAERKKKKKWKPLPREKYPKPLVFHDGRLAVKPDAFNSTAIFMWLPFGLLLSILRNALQVTLYLSSTMPLSFTGLKLRVRATSPPSPNPAAKTNAEAGKLYVCNHKTLLDPNFLSAAIKTPVSAVSYGLSKLSASVSPVSINWLTRNREEDMKIMERILGRGENVVVCAEGTTCREPYLLRFSPLFTELTAAVVPVAVDLRVSMFYATTVGGRKWMDPVFFMMNPSAWYEFEFLEKVDTSSVGAGDCSRYDVANHVQGLIGKALGFQSTALTRKDKYTMLA</sequence>
<dbReference type="GO" id="GO:0016020">
    <property type="term" value="C:membrane"/>
    <property type="evidence" value="ECO:0007669"/>
    <property type="project" value="UniProtKB-SubCell"/>
</dbReference>
<dbReference type="Proteomes" id="UP001418222">
    <property type="component" value="Unassembled WGS sequence"/>
</dbReference>
<evidence type="ECO:0000313" key="9">
    <source>
        <dbReference type="Proteomes" id="UP001418222"/>
    </source>
</evidence>
<evidence type="ECO:0000256" key="3">
    <source>
        <dbReference type="ARBA" id="ARBA00022679"/>
    </source>
</evidence>
<dbReference type="PANTHER" id="PTHR15486">
    <property type="entry name" value="ANCIENT UBIQUITOUS PROTEIN"/>
    <property type="match status" value="1"/>
</dbReference>
<evidence type="ECO:0000256" key="4">
    <source>
        <dbReference type="ARBA" id="ARBA00022692"/>
    </source>
</evidence>
<organism evidence="8 9">
    <name type="scientific">Platanthera zijinensis</name>
    <dbReference type="NCBI Taxonomy" id="2320716"/>
    <lineage>
        <taxon>Eukaryota</taxon>
        <taxon>Viridiplantae</taxon>
        <taxon>Streptophyta</taxon>
        <taxon>Embryophyta</taxon>
        <taxon>Tracheophyta</taxon>
        <taxon>Spermatophyta</taxon>
        <taxon>Magnoliopsida</taxon>
        <taxon>Liliopsida</taxon>
        <taxon>Asparagales</taxon>
        <taxon>Orchidaceae</taxon>
        <taxon>Orchidoideae</taxon>
        <taxon>Orchideae</taxon>
        <taxon>Orchidinae</taxon>
        <taxon>Platanthera</taxon>
    </lineage>
</organism>
<name>A0AAP0FV48_9ASPA</name>
<feature type="domain" description="Phospholipid/glycerol acyltransferase" evidence="7">
    <location>
        <begin position="275"/>
        <end position="377"/>
    </location>
</feature>
<comment type="subcellular location">
    <subcellularLocation>
        <location evidence="1">Membrane</location>
        <topology evidence="1">Multi-pass membrane protein</topology>
    </subcellularLocation>
</comment>
<dbReference type="EMBL" id="JBBWWQ010000020">
    <property type="protein sequence ID" value="KAK8916785.1"/>
    <property type="molecule type" value="Genomic_DNA"/>
</dbReference>
<protein>
    <submittedName>
        <fullName evidence="8">Glycerol-3-phosphate acyltransferase 2</fullName>
    </submittedName>
</protein>
<dbReference type="GO" id="GO:0010143">
    <property type="term" value="P:cutin biosynthetic process"/>
    <property type="evidence" value="ECO:0007669"/>
    <property type="project" value="TreeGrafter"/>
</dbReference>
<evidence type="ECO:0000256" key="5">
    <source>
        <dbReference type="ARBA" id="ARBA00022989"/>
    </source>
</evidence>
<evidence type="ECO:0000259" key="7">
    <source>
        <dbReference type="SMART" id="SM00563"/>
    </source>
</evidence>
<evidence type="ECO:0000256" key="2">
    <source>
        <dbReference type="ARBA" id="ARBA00007937"/>
    </source>
</evidence>
<evidence type="ECO:0000313" key="8">
    <source>
        <dbReference type="EMBL" id="KAK8916785.1"/>
    </source>
</evidence>
<dbReference type="AlphaFoldDB" id="A0AAP0FV48"/>
<reference evidence="8 9" key="1">
    <citation type="journal article" date="2022" name="Nat. Plants">
        <title>Genomes of leafy and leafless Platanthera orchids illuminate the evolution of mycoheterotrophy.</title>
        <authorList>
            <person name="Li M.H."/>
            <person name="Liu K.W."/>
            <person name="Li Z."/>
            <person name="Lu H.C."/>
            <person name="Ye Q.L."/>
            <person name="Zhang D."/>
            <person name="Wang J.Y."/>
            <person name="Li Y.F."/>
            <person name="Zhong Z.M."/>
            <person name="Liu X."/>
            <person name="Yu X."/>
            <person name="Liu D.K."/>
            <person name="Tu X.D."/>
            <person name="Liu B."/>
            <person name="Hao Y."/>
            <person name="Liao X.Y."/>
            <person name="Jiang Y.T."/>
            <person name="Sun W.H."/>
            <person name="Chen J."/>
            <person name="Chen Y.Q."/>
            <person name="Ai Y."/>
            <person name="Zhai J.W."/>
            <person name="Wu S.S."/>
            <person name="Zhou Z."/>
            <person name="Hsiao Y.Y."/>
            <person name="Wu W.L."/>
            <person name="Chen Y.Y."/>
            <person name="Lin Y.F."/>
            <person name="Hsu J.L."/>
            <person name="Li C.Y."/>
            <person name="Wang Z.W."/>
            <person name="Zhao X."/>
            <person name="Zhong W.Y."/>
            <person name="Ma X.K."/>
            <person name="Ma L."/>
            <person name="Huang J."/>
            <person name="Chen G.Z."/>
            <person name="Huang M.Z."/>
            <person name="Huang L."/>
            <person name="Peng D.H."/>
            <person name="Luo Y.B."/>
            <person name="Zou S.Q."/>
            <person name="Chen S.P."/>
            <person name="Lan S."/>
            <person name="Tsai W.C."/>
            <person name="Van de Peer Y."/>
            <person name="Liu Z.J."/>
        </authorList>
    </citation>
    <scope>NUCLEOTIDE SEQUENCE [LARGE SCALE GENOMIC DNA]</scope>
    <source>
        <strain evidence="8">Lor287</strain>
    </source>
</reference>
<keyword evidence="3" id="KW-0808">Transferase</keyword>
<dbReference type="SMART" id="SM00563">
    <property type="entry name" value="PlsC"/>
    <property type="match status" value="1"/>
</dbReference>
<evidence type="ECO:0000256" key="6">
    <source>
        <dbReference type="ARBA" id="ARBA00023136"/>
    </source>
</evidence>
<dbReference type="GO" id="GO:0090447">
    <property type="term" value="F:glycerol-3-phosphate 2-O-acyltransferase activity"/>
    <property type="evidence" value="ECO:0007669"/>
    <property type="project" value="TreeGrafter"/>
</dbReference>
<comment type="caution">
    <text evidence="8">The sequence shown here is derived from an EMBL/GenBank/DDBJ whole genome shotgun (WGS) entry which is preliminary data.</text>
</comment>
<dbReference type="Pfam" id="PF01553">
    <property type="entry name" value="Acyltransferase"/>
    <property type="match status" value="1"/>
</dbReference>
<keyword evidence="6" id="KW-0472">Membrane</keyword>